<dbReference type="Gene3D" id="3.40.50.2000">
    <property type="entry name" value="Glycogen Phosphorylase B"/>
    <property type="match status" value="2"/>
</dbReference>
<evidence type="ECO:0000259" key="1">
    <source>
        <dbReference type="Pfam" id="PF00534"/>
    </source>
</evidence>
<evidence type="ECO:0000313" key="3">
    <source>
        <dbReference type="EMBL" id="QFU17622.1"/>
    </source>
</evidence>
<dbReference type="SUPFAM" id="SSF53756">
    <property type="entry name" value="UDP-Glycosyltransferase/glycogen phosphorylase"/>
    <property type="match status" value="1"/>
</dbReference>
<sequence>MSRDRTPRILMTADAVGGVWQYALDLSAGLCRKGAQVVLAVLGPDPSPAQKSAAEAAGVDLIATGLPLDWIAQDAAEVEAAGRAVAELAGRTGADIVHLNNPALAASADFAAPIVSICHSCVATWWRSVRGGALPEEFVWRTELVRRGYAASALLLAPTKAFALATQETYGLSGPPRVVRNGRRPAQVEGSPTADPFVFTAGRLWDEGKNFSVLDRAAARLSIPVIAAGALEGPNGARVEASHARVLGSVTDDEVARHLGLQPIFASAALYEPFGLAVLEAAQAGCALVLSDIPTFRELWGEAAEFVPPDDPEAFAKVVEELAGDEERRRRMGEAAKARSRAYSVDAMCAGVMTAYGDLLSTGIARIRVEDAAA</sequence>
<dbReference type="KEGG" id="mico:GDR74_16150"/>
<feature type="domain" description="Glycosyltransferase subfamily 4-like N-terminal" evidence="2">
    <location>
        <begin position="16"/>
        <end position="182"/>
    </location>
</feature>
<dbReference type="AlphaFoldDB" id="A0A5P9JXN9"/>
<protein>
    <submittedName>
        <fullName evidence="3">Glycosyltransferase</fullName>
    </submittedName>
</protein>
<reference evidence="3 4" key="1">
    <citation type="submission" date="2019-10" db="EMBL/GenBank/DDBJ databases">
        <title>Isolation, Identification of Microvirga thermotolerans HR1, a novel thermophilic bacterium and Comparative Genomics of the genus Microvirga.</title>
        <authorList>
            <person name="Li J."/>
            <person name="Zhang W."/>
            <person name="Lin M."/>
            <person name="Wang J."/>
        </authorList>
    </citation>
    <scope>NUCLEOTIDE SEQUENCE [LARGE SCALE GENOMIC DNA]</scope>
    <source>
        <strain evidence="3 4">HR1</strain>
    </source>
</reference>
<keyword evidence="3" id="KW-0808">Transferase</keyword>
<dbReference type="InterPro" id="IPR028098">
    <property type="entry name" value="Glyco_trans_4-like_N"/>
</dbReference>
<dbReference type="InterPro" id="IPR050194">
    <property type="entry name" value="Glycosyltransferase_grp1"/>
</dbReference>
<dbReference type="GO" id="GO:0016757">
    <property type="term" value="F:glycosyltransferase activity"/>
    <property type="evidence" value="ECO:0007669"/>
    <property type="project" value="InterPro"/>
</dbReference>
<keyword evidence="4" id="KW-1185">Reference proteome</keyword>
<dbReference type="PANTHER" id="PTHR45947">
    <property type="entry name" value="SULFOQUINOVOSYL TRANSFERASE SQD2"/>
    <property type="match status" value="1"/>
</dbReference>
<gene>
    <name evidence="3" type="ORF">GDR74_16150</name>
</gene>
<evidence type="ECO:0000259" key="2">
    <source>
        <dbReference type="Pfam" id="PF13439"/>
    </source>
</evidence>
<accession>A0A5P9JXN9</accession>
<dbReference type="PANTHER" id="PTHR45947:SF3">
    <property type="entry name" value="SULFOQUINOVOSYL TRANSFERASE SQD2"/>
    <property type="match status" value="1"/>
</dbReference>
<dbReference type="InterPro" id="IPR001296">
    <property type="entry name" value="Glyco_trans_1"/>
</dbReference>
<dbReference type="Pfam" id="PF00534">
    <property type="entry name" value="Glycos_transf_1"/>
    <property type="match status" value="1"/>
</dbReference>
<evidence type="ECO:0000313" key="4">
    <source>
        <dbReference type="Proteomes" id="UP000325614"/>
    </source>
</evidence>
<dbReference type="EMBL" id="CP045423">
    <property type="protein sequence ID" value="QFU17622.1"/>
    <property type="molecule type" value="Genomic_DNA"/>
</dbReference>
<dbReference type="Pfam" id="PF13439">
    <property type="entry name" value="Glyco_transf_4"/>
    <property type="match status" value="1"/>
</dbReference>
<dbReference type="CDD" id="cd03801">
    <property type="entry name" value="GT4_PimA-like"/>
    <property type="match status" value="1"/>
</dbReference>
<dbReference type="Proteomes" id="UP000325614">
    <property type="component" value="Chromosome"/>
</dbReference>
<name>A0A5P9JXN9_9HYPH</name>
<organism evidence="3 4">
    <name type="scientific">Microvirga thermotolerans</name>
    <dbReference type="NCBI Taxonomy" id="2651334"/>
    <lineage>
        <taxon>Bacteria</taxon>
        <taxon>Pseudomonadati</taxon>
        <taxon>Pseudomonadota</taxon>
        <taxon>Alphaproteobacteria</taxon>
        <taxon>Hyphomicrobiales</taxon>
        <taxon>Methylobacteriaceae</taxon>
        <taxon>Microvirga</taxon>
    </lineage>
</organism>
<proteinExistence type="predicted"/>
<feature type="domain" description="Glycosyl transferase family 1" evidence="1">
    <location>
        <begin position="188"/>
        <end position="338"/>
    </location>
</feature>